<evidence type="ECO:0008006" key="3">
    <source>
        <dbReference type="Google" id="ProtNLM"/>
    </source>
</evidence>
<proteinExistence type="predicted"/>
<dbReference type="PATRIC" id="fig|251720.4.peg.3852"/>
<dbReference type="AlphaFoldDB" id="A0A0N8TEP5"/>
<dbReference type="RefSeq" id="WP_057431130.1">
    <property type="nucleotide sequence ID" value="NZ_LIHQ01000024.1"/>
</dbReference>
<accession>A0A0N8TEP5</accession>
<protein>
    <recommendedName>
        <fullName evidence="3">Bacteriophage protein</fullName>
    </recommendedName>
</protein>
<evidence type="ECO:0000313" key="2">
    <source>
        <dbReference type="Proteomes" id="UP000050266"/>
    </source>
</evidence>
<comment type="caution">
    <text evidence="1">The sequence shown here is derived from an EMBL/GenBank/DDBJ whole genome shotgun (WGS) entry which is preliminary data.</text>
</comment>
<name>A0A0N8TEP5_PSEA0</name>
<organism evidence="1 2">
    <name type="scientific">Pseudomonas amygdali pv. ulmi</name>
    <dbReference type="NCBI Taxonomy" id="251720"/>
    <lineage>
        <taxon>Bacteria</taxon>
        <taxon>Pseudomonadati</taxon>
        <taxon>Pseudomonadota</taxon>
        <taxon>Gammaproteobacteria</taxon>
        <taxon>Pseudomonadales</taxon>
        <taxon>Pseudomonadaceae</taxon>
        <taxon>Pseudomonas</taxon>
        <taxon>Pseudomonas amygdali</taxon>
    </lineage>
</organism>
<reference evidence="1 2" key="1">
    <citation type="submission" date="2015-09" db="EMBL/GenBank/DDBJ databases">
        <title>Genome announcement of multiple Pseudomonas syringae strains.</title>
        <authorList>
            <person name="Thakur S."/>
            <person name="Wang P.W."/>
            <person name="Gong Y."/>
            <person name="Weir B.S."/>
            <person name="Guttman D.S."/>
        </authorList>
    </citation>
    <scope>NUCLEOTIDE SEQUENCE [LARGE SCALE GENOMIC DNA]</scope>
    <source>
        <strain evidence="1 2">ICMP3962</strain>
    </source>
</reference>
<dbReference type="EMBL" id="LJRQ01000059">
    <property type="protein sequence ID" value="KPZ16969.1"/>
    <property type="molecule type" value="Genomic_DNA"/>
</dbReference>
<sequence>MSRTGARDKARRQLTETLAVLSDSVALLGKSRTLVENLGTPDATQYLADLDAFCARIFPGQVHQHPDNLAVDNFAAAMKTKLAEARAKGLRGWSETRVQDRTLAEMLVGHIPKGNSGNFEDIANFAMMLHQRDAHPRELTFAYNAMLSTIPTRRVQSGPSNTATSNTAMAKERPILFNGPMTHALLAGQKTVTRRLVETPPRTPHTELAEGRGAQTAGVHTADCPYGQPGDRLWVRETWLPCPDAGHESWSNHTLSYSTWVRAGKKICDVPAALRKPRHCIYRIDVAGDYHRSKWRPNIHMPRWACRILLEITDVRVERLQDITPEQAIAEGVLSCRDHLDPDGIGYSEEELFSILWVSLNGHDSWNANPLVWVIEFKLVNIGEIA</sequence>
<dbReference type="Proteomes" id="UP000050266">
    <property type="component" value="Unassembled WGS sequence"/>
</dbReference>
<evidence type="ECO:0000313" key="1">
    <source>
        <dbReference type="EMBL" id="KPZ16969.1"/>
    </source>
</evidence>
<gene>
    <name evidence="1" type="ORF">ALO41_02799</name>
</gene>